<protein>
    <submittedName>
        <fullName evidence="3">ArsC/Spx/MgsR family protein</fullName>
    </submittedName>
</protein>
<dbReference type="PROSITE" id="PS51353">
    <property type="entry name" value="ARSC"/>
    <property type="match status" value="1"/>
</dbReference>
<dbReference type="Pfam" id="PF03960">
    <property type="entry name" value="ArsC"/>
    <property type="match status" value="1"/>
</dbReference>
<dbReference type="InterPro" id="IPR006660">
    <property type="entry name" value="Arsenate_reductase-like"/>
</dbReference>
<dbReference type="PANTHER" id="PTHR30041">
    <property type="entry name" value="ARSENATE REDUCTASE"/>
    <property type="match status" value="1"/>
</dbReference>
<evidence type="ECO:0000313" key="3">
    <source>
        <dbReference type="EMBL" id="MDO9707244.1"/>
    </source>
</evidence>
<dbReference type="PANTHER" id="PTHR30041:SF8">
    <property type="entry name" value="PROTEIN YFFB"/>
    <property type="match status" value="1"/>
</dbReference>
<evidence type="ECO:0000256" key="1">
    <source>
        <dbReference type="ARBA" id="ARBA00007198"/>
    </source>
</evidence>
<gene>
    <name evidence="3" type="ORF">Q7A36_02735</name>
</gene>
<evidence type="ECO:0000256" key="2">
    <source>
        <dbReference type="PROSITE-ProRule" id="PRU01282"/>
    </source>
</evidence>
<sequence length="130" mass="14276">MAKVVFFGKPGCAGNAQQEAVLRAAGHAVERRDLLREPWTAERLRGFFGDRPVAAWFNRAAPRIARGELRPETLDAEAAMALLLAEPLLIRRPLLESGGRREVGFEPAVIEAWLGLAPAREEVGEGCPHR</sequence>
<comment type="similarity">
    <text evidence="1 2">Belongs to the ArsC family.</text>
</comment>
<proteinExistence type="inferred from homology"/>
<comment type="caution">
    <text evidence="3">The sequence shown here is derived from an EMBL/GenBank/DDBJ whole genome shotgun (WGS) entry which is preliminary data.</text>
</comment>
<dbReference type="EMBL" id="JAUTWS010000002">
    <property type="protein sequence ID" value="MDO9707244.1"/>
    <property type="molecule type" value="Genomic_DNA"/>
</dbReference>
<dbReference type="NCBIfam" id="TIGR01616">
    <property type="entry name" value="nitro_assoc"/>
    <property type="match status" value="1"/>
</dbReference>
<dbReference type="Proteomes" id="UP001243009">
    <property type="component" value="Unassembled WGS sequence"/>
</dbReference>
<evidence type="ECO:0000313" key="4">
    <source>
        <dbReference type="Proteomes" id="UP001243009"/>
    </source>
</evidence>
<dbReference type="Gene3D" id="3.40.30.10">
    <property type="entry name" value="Glutaredoxin"/>
    <property type="match status" value="1"/>
</dbReference>
<name>A0ABT9DTL5_9PROT</name>
<dbReference type="SUPFAM" id="SSF52833">
    <property type="entry name" value="Thioredoxin-like"/>
    <property type="match status" value="1"/>
</dbReference>
<organism evidence="3 4">
    <name type="scientific">Paracraurococcus lichenis</name>
    <dbReference type="NCBI Taxonomy" id="3064888"/>
    <lineage>
        <taxon>Bacteria</taxon>
        <taxon>Pseudomonadati</taxon>
        <taxon>Pseudomonadota</taxon>
        <taxon>Alphaproteobacteria</taxon>
        <taxon>Acetobacterales</taxon>
        <taxon>Roseomonadaceae</taxon>
        <taxon>Paracraurococcus</taxon>
    </lineage>
</organism>
<keyword evidence="4" id="KW-1185">Reference proteome</keyword>
<dbReference type="InterPro" id="IPR036249">
    <property type="entry name" value="Thioredoxin-like_sf"/>
</dbReference>
<dbReference type="RefSeq" id="WP_305102110.1">
    <property type="nucleotide sequence ID" value="NZ_JAUTWS010000002.1"/>
</dbReference>
<reference evidence="3 4" key="1">
    <citation type="submission" date="2023-08" db="EMBL/GenBank/DDBJ databases">
        <title>The draft genome sequence of Paracraurococcus sp. LOR1-02.</title>
        <authorList>
            <person name="Kingkaew E."/>
            <person name="Tanasupawat S."/>
        </authorList>
    </citation>
    <scope>NUCLEOTIDE SEQUENCE [LARGE SCALE GENOMIC DNA]</scope>
    <source>
        <strain evidence="3 4">LOR1-02</strain>
    </source>
</reference>
<dbReference type="InterPro" id="IPR006503">
    <property type="entry name" value="Nase-assoc"/>
</dbReference>
<accession>A0ABT9DTL5</accession>